<dbReference type="AlphaFoldDB" id="A0A7X5XN85"/>
<dbReference type="Gene3D" id="3.20.20.190">
    <property type="entry name" value="Phosphatidylinositol (PI) phosphodiesterase"/>
    <property type="match status" value="1"/>
</dbReference>
<evidence type="ECO:0000256" key="2">
    <source>
        <dbReference type="ARBA" id="ARBA00012247"/>
    </source>
</evidence>
<evidence type="ECO:0000313" key="10">
    <source>
        <dbReference type="Proteomes" id="UP000535078"/>
    </source>
</evidence>
<evidence type="ECO:0000313" key="9">
    <source>
        <dbReference type="EMBL" id="NJB88212.1"/>
    </source>
</evidence>
<protein>
    <recommendedName>
        <fullName evidence="2">glycerophosphodiester phosphodiesterase</fullName>
        <ecNumber evidence="2">3.1.4.46</ecNumber>
    </recommendedName>
</protein>
<dbReference type="CDD" id="cd08602">
    <property type="entry name" value="GDPD_ScGlpQ1_like"/>
    <property type="match status" value="1"/>
</dbReference>
<dbReference type="GO" id="GO:0006629">
    <property type="term" value="P:lipid metabolic process"/>
    <property type="evidence" value="ECO:0007669"/>
    <property type="project" value="InterPro"/>
</dbReference>
<dbReference type="GO" id="GO:0042597">
    <property type="term" value="C:periplasmic space"/>
    <property type="evidence" value="ECO:0007669"/>
    <property type="project" value="TreeGrafter"/>
</dbReference>
<evidence type="ECO:0000256" key="3">
    <source>
        <dbReference type="ARBA" id="ARBA00022729"/>
    </source>
</evidence>
<organism evidence="9 10">
    <name type="scientific">Sphingopyxis italica</name>
    <dbReference type="NCBI Taxonomy" id="1129133"/>
    <lineage>
        <taxon>Bacteria</taxon>
        <taxon>Pseudomonadati</taxon>
        <taxon>Pseudomonadota</taxon>
        <taxon>Alphaproteobacteria</taxon>
        <taxon>Sphingomonadales</taxon>
        <taxon>Sphingomonadaceae</taxon>
        <taxon>Sphingopyxis</taxon>
    </lineage>
</organism>
<keyword evidence="10" id="KW-1185">Reference proteome</keyword>
<evidence type="ECO:0000256" key="6">
    <source>
        <dbReference type="ARBA" id="ARBA00047512"/>
    </source>
</evidence>
<dbReference type="EC" id="3.1.4.46" evidence="2"/>
<evidence type="ECO:0000256" key="7">
    <source>
        <dbReference type="SAM" id="SignalP"/>
    </source>
</evidence>
<feature type="chain" id="PRO_5030766154" description="glycerophosphodiester phosphodiesterase" evidence="7">
    <location>
        <begin position="20"/>
        <end position="362"/>
    </location>
</feature>
<keyword evidence="5 9" id="KW-0378">Hydrolase</keyword>
<dbReference type="EMBL" id="JAATIT010000001">
    <property type="protein sequence ID" value="NJB88212.1"/>
    <property type="molecule type" value="Genomic_DNA"/>
</dbReference>
<reference evidence="9 10" key="1">
    <citation type="submission" date="2020-03" db="EMBL/GenBank/DDBJ databases">
        <title>Genomic Encyclopedia of Type Strains, Phase IV (KMG-IV): sequencing the most valuable type-strain genomes for metagenomic binning, comparative biology and taxonomic classification.</title>
        <authorList>
            <person name="Goeker M."/>
        </authorList>
    </citation>
    <scope>NUCLEOTIDE SEQUENCE [LARGE SCALE GENOMIC DNA]</scope>
    <source>
        <strain evidence="9 10">DSM 25229</strain>
    </source>
</reference>
<dbReference type="InterPro" id="IPR030395">
    <property type="entry name" value="GP_PDE_dom"/>
</dbReference>
<dbReference type="GO" id="GO:0008889">
    <property type="term" value="F:glycerophosphodiester phosphodiesterase activity"/>
    <property type="evidence" value="ECO:0007669"/>
    <property type="project" value="UniProtKB-EC"/>
</dbReference>
<comment type="caution">
    <text evidence="9">The sequence shown here is derived from an EMBL/GenBank/DDBJ whole genome shotgun (WGS) entry which is preliminary data.</text>
</comment>
<dbReference type="PANTHER" id="PTHR43620">
    <property type="entry name" value="GLYCEROPHOSPHORYL DIESTER PHOSPHODIESTERASE"/>
    <property type="match status" value="1"/>
</dbReference>
<dbReference type="InterPro" id="IPR017946">
    <property type="entry name" value="PLC-like_Pdiesterase_TIM-brl"/>
</dbReference>
<keyword evidence="4" id="KW-0319">Glycerol metabolism</keyword>
<evidence type="ECO:0000256" key="4">
    <source>
        <dbReference type="ARBA" id="ARBA00022798"/>
    </source>
</evidence>
<evidence type="ECO:0000259" key="8">
    <source>
        <dbReference type="PROSITE" id="PS51704"/>
    </source>
</evidence>
<dbReference type="SUPFAM" id="SSF51695">
    <property type="entry name" value="PLC-like phosphodiesterases"/>
    <property type="match status" value="1"/>
</dbReference>
<sequence length="362" mass="38737">MIRSILAAAALMLSAGCTADDVTAQPTVDGRPPIVIAHRGASGERPEHTLASYRLAIEQGADFIEPDLVLTKDGVLVARHENEISETTDVADHPEFAGRKTEKTIDGQEVEGWFTEDFTLAELKTLRARERLPRLRSTDYDGRFEIPTFEEILTLLAEVNKGRKGAGEKPVGVYPETKHPGYFVSIGLPHEAPLLALLGRFGYRGRSAPVFIQSFEVGNLIDLRAKSDLPLIQLMDAGGGPADRPGTSYAAMASPAGLKMIAGYADGIGPNKAMVIPRGTLGRLGKPTALVRDAHAAGLKVHPWTFRRENYFLPLGEKGSINPAGHGDLAGEIEAYIAAGVDGLFSDNPREAVVAVAKGASK</sequence>
<comment type="catalytic activity">
    <reaction evidence="6">
        <text>a sn-glycero-3-phosphodiester + H2O = an alcohol + sn-glycerol 3-phosphate + H(+)</text>
        <dbReference type="Rhea" id="RHEA:12969"/>
        <dbReference type="ChEBI" id="CHEBI:15377"/>
        <dbReference type="ChEBI" id="CHEBI:15378"/>
        <dbReference type="ChEBI" id="CHEBI:30879"/>
        <dbReference type="ChEBI" id="CHEBI:57597"/>
        <dbReference type="ChEBI" id="CHEBI:83408"/>
        <dbReference type="EC" id="3.1.4.46"/>
    </reaction>
</comment>
<gene>
    <name evidence="9" type="ORF">GGR90_000364</name>
</gene>
<comment type="similarity">
    <text evidence="1">Belongs to the glycerophosphoryl diester phosphodiesterase family.</text>
</comment>
<evidence type="ECO:0000256" key="1">
    <source>
        <dbReference type="ARBA" id="ARBA00007277"/>
    </source>
</evidence>
<dbReference type="GO" id="GO:0006071">
    <property type="term" value="P:glycerol metabolic process"/>
    <property type="evidence" value="ECO:0007669"/>
    <property type="project" value="UniProtKB-KW"/>
</dbReference>
<name>A0A7X5XN85_9SPHN</name>
<dbReference type="PANTHER" id="PTHR43620:SF7">
    <property type="entry name" value="GLYCEROPHOSPHODIESTER PHOSPHODIESTERASE GDPD5-RELATED"/>
    <property type="match status" value="1"/>
</dbReference>
<dbReference type="Proteomes" id="UP000535078">
    <property type="component" value="Unassembled WGS sequence"/>
</dbReference>
<accession>A0A7X5XN85</accession>
<feature type="signal peptide" evidence="7">
    <location>
        <begin position="1"/>
        <end position="19"/>
    </location>
</feature>
<keyword evidence="3 7" id="KW-0732">Signal</keyword>
<dbReference type="PROSITE" id="PS51704">
    <property type="entry name" value="GP_PDE"/>
    <property type="match status" value="1"/>
</dbReference>
<dbReference type="PROSITE" id="PS51257">
    <property type="entry name" value="PROKAR_LIPOPROTEIN"/>
    <property type="match status" value="1"/>
</dbReference>
<dbReference type="RefSeq" id="WP_167918940.1">
    <property type="nucleotide sequence ID" value="NZ_JAATIT010000001.1"/>
</dbReference>
<evidence type="ECO:0000256" key="5">
    <source>
        <dbReference type="ARBA" id="ARBA00022801"/>
    </source>
</evidence>
<proteinExistence type="inferred from homology"/>
<feature type="domain" description="GP-PDE" evidence="8">
    <location>
        <begin position="33"/>
        <end position="356"/>
    </location>
</feature>
<dbReference type="Pfam" id="PF03009">
    <property type="entry name" value="GDPD"/>
    <property type="match status" value="1"/>
</dbReference>